<dbReference type="Gene3D" id="3.30.300.20">
    <property type="match status" value="1"/>
</dbReference>
<protein>
    <submittedName>
        <fullName evidence="3">SpoIIIJ-associated protein</fullName>
    </submittedName>
</protein>
<dbReference type="InterPro" id="IPR038008">
    <property type="entry name" value="Jag_KH"/>
</dbReference>
<dbReference type="InterPro" id="IPR036867">
    <property type="entry name" value="R3H_dom_sf"/>
</dbReference>
<dbReference type="Pfam" id="PF01424">
    <property type="entry name" value="R3H"/>
    <property type="match status" value="1"/>
</dbReference>
<reference evidence="3 4" key="1">
    <citation type="submission" date="2020-08" db="EMBL/GenBank/DDBJ databases">
        <title>Genomic Encyclopedia of Archaeal and Bacterial Type Strains, Phase II (KMG-II): from individual species to whole genera.</title>
        <authorList>
            <person name="Goeker M."/>
        </authorList>
    </citation>
    <scope>NUCLEOTIDE SEQUENCE [LARGE SCALE GENOMIC DNA]</scope>
    <source>
        <strain evidence="3 4">DSM 23288</strain>
    </source>
</reference>
<dbReference type="SMART" id="SM00393">
    <property type="entry name" value="R3H"/>
    <property type="match status" value="1"/>
</dbReference>
<evidence type="ECO:0000313" key="4">
    <source>
        <dbReference type="Proteomes" id="UP000585272"/>
    </source>
</evidence>
<proteinExistence type="predicted"/>
<dbReference type="PANTHER" id="PTHR35800:SF1">
    <property type="entry name" value="RNA-BINDING PROTEIN KHPB"/>
    <property type="match status" value="1"/>
</dbReference>
<dbReference type="RefSeq" id="WP_183338883.1">
    <property type="nucleotide sequence ID" value="NZ_JACHNU010000001.1"/>
</dbReference>
<accession>A0A840I926</accession>
<sequence>MTPARSEAAERVEELLTRILDAVGVDAEVEISEDAEAVTAVIEGEDLGLLIGRHGQTIDAIQHLAYRAAFRGADGRKRVTVDAAGYRERRAALLQHDADEAVEEALRIGAPVALDAMNAVERRVVHEYLRDRDGIETYSEGVEPDRHLVVAPAKQ</sequence>
<keyword evidence="1" id="KW-0694">RNA-binding</keyword>
<dbReference type="Gene3D" id="3.30.1370.50">
    <property type="entry name" value="R3H-like domain"/>
    <property type="match status" value="1"/>
</dbReference>
<evidence type="ECO:0000256" key="1">
    <source>
        <dbReference type="ARBA" id="ARBA00022884"/>
    </source>
</evidence>
<dbReference type="InterPro" id="IPR001374">
    <property type="entry name" value="R3H_dom"/>
</dbReference>
<dbReference type="InterPro" id="IPR039247">
    <property type="entry name" value="KhpB"/>
</dbReference>
<dbReference type="CDD" id="cd02414">
    <property type="entry name" value="KH-II_Jag"/>
    <property type="match status" value="1"/>
</dbReference>
<dbReference type="Pfam" id="PF13083">
    <property type="entry name" value="KH_KhpA-B"/>
    <property type="match status" value="1"/>
</dbReference>
<dbReference type="Proteomes" id="UP000585272">
    <property type="component" value="Unassembled WGS sequence"/>
</dbReference>
<comment type="caution">
    <text evidence="3">The sequence shown here is derived from an EMBL/GenBank/DDBJ whole genome shotgun (WGS) entry which is preliminary data.</text>
</comment>
<feature type="domain" description="R3H" evidence="2">
    <location>
        <begin position="88"/>
        <end position="154"/>
    </location>
</feature>
<dbReference type="PROSITE" id="PS51061">
    <property type="entry name" value="R3H"/>
    <property type="match status" value="1"/>
</dbReference>
<evidence type="ECO:0000259" key="2">
    <source>
        <dbReference type="PROSITE" id="PS51061"/>
    </source>
</evidence>
<dbReference type="CDD" id="cd02644">
    <property type="entry name" value="R3H_jag"/>
    <property type="match status" value="1"/>
</dbReference>
<dbReference type="EMBL" id="JACHNU010000001">
    <property type="protein sequence ID" value="MBB4661052.1"/>
    <property type="molecule type" value="Genomic_DNA"/>
</dbReference>
<keyword evidence="4" id="KW-1185">Reference proteome</keyword>
<dbReference type="InterPro" id="IPR015946">
    <property type="entry name" value="KH_dom-like_a/b"/>
</dbReference>
<dbReference type="SUPFAM" id="SSF54814">
    <property type="entry name" value="Prokaryotic type KH domain (KH-domain type II)"/>
    <property type="match status" value="1"/>
</dbReference>
<dbReference type="InterPro" id="IPR034079">
    <property type="entry name" value="R3H_KhpB"/>
</dbReference>
<evidence type="ECO:0000313" key="3">
    <source>
        <dbReference type="EMBL" id="MBB4661052.1"/>
    </source>
</evidence>
<gene>
    <name evidence="3" type="ORF">BDZ31_000625</name>
</gene>
<dbReference type="AlphaFoldDB" id="A0A840I926"/>
<name>A0A840I926_9ACTN</name>
<dbReference type="GO" id="GO:0003723">
    <property type="term" value="F:RNA binding"/>
    <property type="evidence" value="ECO:0007669"/>
    <property type="project" value="UniProtKB-KW"/>
</dbReference>
<organism evidence="3 4">
    <name type="scientific">Conexibacter arvalis</name>
    <dbReference type="NCBI Taxonomy" id="912552"/>
    <lineage>
        <taxon>Bacteria</taxon>
        <taxon>Bacillati</taxon>
        <taxon>Actinomycetota</taxon>
        <taxon>Thermoleophilia</taxon>
        <taxon>Solirubrobacterales</taxon>
        <taxon>Conexibacteraceae</taxon>
        <taxon>Conexibacter</taxon>
    </lineage>
</organism>
<dbReference type="PANTHER" id="PTHR35800">
    <property type="entry name" value="PROTEIN JAG"/>
    <property type="match status" value="1"/>
</dbReference>
<dbReference type="SUPFAM" id="SSF82708">
    <property type="entry name" value="R3H domain"/>
    <property type="match status" value="1"/>
</dbReference>
<dbReference type="InterPro" id="IPR009019">
    <property type="entry name" value="KH_sf_prok-type"/>
</dbReference>